<evidence type="ECO:0000256" key="2">
    <source>
        <dbReference type="ARBA" id="ARBA00008814"/>
    </source>
</evidence>
<evidence type="ECO:0000259" key="8">
    <source>
        <dbReference type="PROSITE" id="PS50983"/>
    </source>
</evidence>
<dbReference type="SUPFAM" id="SSF46689">
    <property type="entry name" value="Homeodomain-like"/>
    <property type="match status" value="2"/>
</dbReference>
<accession>A0ABT7L8F3</accession>
<keyword evidence="3" id="KW-0813">Transport</keyword>
<evidence type="ECO:0000256" key="1">
    <source>
        <dbReference type="ARBA" id="ARBA00004193"/>
    </source>
</evidence>
<protein>
    <submittedName>
        <fullName evidence="9">AraC family transcriptional regulator</fullName>
    </submittedName>
</protein>
<evidence type="ECO:0000256" key="3">
    <source>
        <dbReference type="ARBA" id="ARBA00022448"/>
    </source>
</evidence>
<dbReference type="RefSeq" id="WP_285933425.1">
    <property type="nucleotide sequence ID" value="NZ_JASTZU010000057.1"/>
</dbReference>
<dbReference type="SMART" id="SM00342">
    <property type="entry name" value="HTH_ARAC"/>
    <property type="match status" value="1"/>
</dbReference>
<comment type="caution">
    <text evidence="9">The sequence shown here is derived from an EMBL/GenBank/DDBJ whole genome shotgun (WGS) entry which is preliminary data.</text>
</comment>
<dbReference type="InterPro" id="IPR051313">
    <property type="entry name" value="Bact_iron-sidero_bind"/>
</dbReference>
<comment type="subcellular location">
    <subcellularLocation>
        <location evidence="1">Cell membrane</location>
        <topology evidence="1">Lipid-anchor</topology>
    </subcellularLocation>
</comment>
<evidence type="ECO:0000259" key="7">
    <source>
        <dbReference type="PROSITE" id="PS01124"/>
    </source>
</evidence>
<proteinExistence type="inferred from homology"/>
<keyword evidence="6" id="KW-0804">Transcription</keyword>
<organism evidence="9 10">
    <name type="scientific">Aquibacillus rhizosphaerae</name>
    <dbReference type="NCBI Taxonomy" id="3051431"/>
    <lineage>
        <taxon>Bacteria</taxon>
        <taxon>Bacillati</taxon>
        <taxon>Bacillota</taxon>
        <taxon>Bacilli</taxon>
        <taxon>Bacillales</taxon>
        <taxon>Bacillaceae</taxon>
        <taxon>Aquibacillus</taxon>
    </lineage>
</organism>
<keyword evidence="5" id="KW-0805">Transcription regulation</keyword>
<gene>
    <name evidence="9" type="ORF">QQS35_17020</name>
</gene>
<keyword evidence="10" id="KW-1185">Reference proteome</keyword>
<evidence type="ECO:0000256" key="4">
    <source>
        <dbReference type="ARBA" id="ARBA00022729"/>
    </source>
</evidence>
<dbReference type="PANTHER" id="PTHR30532:SF21">
    <property type="entry name" value="SIDEROPHORE-BINDING LIPOPROTEIN YFIY-RELATED"/>
    <property type="match status" value="1"/>
</dbReference>
<name>A0ABT7L8F3_9BACI</name>
<dbReference type="InterPro" id="IPR009057">
    <property type="entry name" value="Homeodomain-like_sf"/>
</dbReference>
<dbReference type="Gene3D" id="1.10.10.60">
    <property type="entry name" value="Homeodomain-like"/>
    <property type="match status" value="2"/>
</dbReference>
<dbReference type="SUPFAM" id="SSF53807">
    <property type="entry name" value="Helical backbone' metal receptor"/>
    <property type="match status" value="1"/>
</dbReference>
<sequence length="537" mass="62005">MNNRTDVFDKLATYLYKLNDIKHVTSNRMIVSKNNHALQTLLIILDGKGNMVVGGKTLAFHRRQAFVLPSELSVQIRLDEKSLIDCFIVQFHVFNINDKKERESIKPVFLNWPVEIEISNVSLIINMVKEMKHKLGKSSFNEMKANILFQEMLVTLFVNDSSGKKESTSDRIALTKDYIEQNYSTVLSRKSLAEIAGMNIDYYSRLFKQQVGKTPVEYLTEVRIRHAKNTLITSNETSRSIAQKVGFKDEFYFSRKFKAETGFSPSVYVKKTKESNKVVSLKHLLTGHFIALNVDPFAAIINDVYPVTKKLQHTIDLEESNLDTLMRTKPDLIITREERDCDDAEEQKILSQIAPTISLPFYGDWKSHFKKIASVLERENEADLWLEQYEIKAQKIERKLEGKVGMDSIIIVGVGKGKLCVYGQRNIGTVIYDDLLLRAPKAIEEIPHYQEVSIDDLHRINADRMIITTYKHNGTKVMNQMIQQEIHRLFQNVKWNELKAVRNNQVYPLYGNQHLYTCYTSFSHNLLLDKVNQLILS</sequence>
<dbReference type="PROSITE" id="PS01124">
    <property type="entry name" value="HTH_ARAC_FAMILY_2"/>
    <property type="match status" value="1"/>
</dbReference>
<dbReference type="PANTHER" id="PTHR30532">
    <property type="entry name" value="IRON III DICITRATE-BINDING PERIPLASMIC PROTEIN"/>
    <property type="match status" value="1"/>
</dbReference>
<evidence type="ECO:0000256" key="5">
    <source>
        <dbReference type="ARBA" id="ARBA00023015"/>
    </source>
</evidence>
<evidence type="ECO:0000313" key="9">
    <source>
        <dbReference type="EMBL" id="MDL4842142.1"/>
    </source>
</evidence>
<keyword evidence="4" id="KW-0732">Signal</keyword>
<feature type="domain" description="HTH araC/xylS-type" evidence="7">
    <location>
        <begin position="173"/>
        <end position="271"/>
    </location>
</feature>
<evidence type="ECO:0000256" key="6">
    <source>
        <dbReference type="ARBA" id="ARBA00023163"/>
    </source>
</evidence>
<dbReference type="PROSITE" id="PS50983">
    <property type="entry name" value="FE_B12_PBP"/>
    <property type="match status" value="1"/>
</dbReference>
<evidence type="ECO:0000313" key="10">
    <source>
        <dbReference type="Proteomes" id="UP001235343"/>
    </source>
</evidence>
<dbReference type="EMBL" id="JASTZU010000057">
    <property type="protein sequence ID" value="MDL4842142.1"/>
    <property type="molecule type" value="Genomic_DNA"/>
</dbReference>
<reference evidence="9 10" key="1">
    <citation type="submission" date="2023-06" db="EMBL/GenBank/DDBJ databases">
        <title>Aquibacillus rhizosphaerae LR5S19.</title>
        <authorList>
            <person name="Sun J.-Q."/>
        </authorList>
    </citation>
    <scope>NUCLEOTIDE SEQUENCE [LARGE SCALE GENOMIC DNA]</scope>
    <source>
        <strain evidence="9 10">LR5S19</strain>
    </source>
</reference>
<feature type="domain" description="Fe/B12 periplasmic-binding" evidence="8">
    <location>
        <begin position="277"/>
        <end position="537"/>
    </location>
</feature>
<dbReference type="Pfam" id="PF12833">
    <property type="entry name" value="HTH_18"/>
    <property type="match status" value="1"/>
</dbReference>
<dbReference type="Proteomes" id="UP001235343">
    <property type="component" value="Unassembled WGS sequence"/>
</dbReference>
<comment type="similarity">
    <text evidence="2">Belongs to the bacterial solute-binding protein 8 family.</text>
</comment>
<dbReference type="Pfam" id="PF01497">
    <property type="entry name" value="Peripla_BP_2"/>
    <property type="match status" value="1"/>
</dbReference>
<dbReference type="Gene3D" id="3.40.50.1980">
    <property type="entry name" value="Nitrogenase molybdenum iron protein domain"/>
    <property type="match status" value="2"/>
</dbReference>
<dbReference type="InterPro" id="IPR018060">
    <property type="entry name" value="HTH_AraC"/>
</dbReference>
<dbReference type="InterPro" id="IPR002491">
    <property type="entry name" value="ABC_transptr_periplasmic_BD"/>
</dbReference>